<sequence>MTSKAKAEEYFNRISDGHRHAIKRPWDSNTDRCLRAMIEKANKNGDCIINVGDGIYRPIPGDPVDEKEYREYLAKDRSRAKEILLKVSCMEQTFEGWKHEALYANHQR</sequence>
<keyword evidence="2" id="KW-1185">Reference proteome</keyword>
<name>A0ABN6YUR5_9FIRM</name>
<evidence type="ECO:0000313" key="2">
    <source>
        <dbReference type="Proteomes" id="UP001305815"/>
    </source>
</evidence>
<protein>
    <submittedName>
        <fullName evidence="1">Uncharacterized protein</fullName>
    </submittedName>
</protein>
<gene>
    <name evidence="1" type="ORF">Lac1_11410</name>
</gene>
<evidence type="ECO:0000313" key="1">
    <source>
        <dbReference type="EMBL" id="BDZ76958.1"/>
    </source>
</evidence>
<organism evidence="1 2">
    <name type="scientific">Claveliimonas bilis</name>
    <dbReference type="NCBI Taxonomy" id="3028070"/>
    <lineage>
        <taxon>Bacteria</taxon>
        <taxon>Bacillati</taxon>
        <taxon>Bacillota</taxon>
        <taxon>Clostridia</taxon>
        <taxon>Lachnospirales</taxon>
        <taxon>Lachnospiraceae</taxon>
        <taxon>Claveliimonas</taxon>
    </lineage>
</organism>
<reference evidence="2" key="1">
    <citation type="journal article" date="2023" name="Int. J. Syst. Evol. Microbiol.">
        <title>Claveliimonas bilis gen. nov., sp. nov., deoxycholic acid-producing bacteria isolated from human faeces, and reclassification of Sellimonas monacensis Zenner et al. 2021 as Claveliimonas monacensis comb. nov.</title>
        <authorList>
            <person name="Hisatomi A."/>
            <person name="Kastawa N.W.E.P.G."/>
            <person name="Song I."/>
            <person name="Ohkuma M."/>
            <person name="Fukiya S."/>
            <person name="Sakamoto M."/>
        </authorList>
    </citation>
    <scope>NUCLEOTIDE SEQUENCE [LARGE SCALE GENOMIC DNA]</scope>
    <source>
        <strain evidence="2">12BBH14</strain>
    </source>
</reference>
<proteinExistence type="predicted"/>
<dbReference type="RefSeq" id="WP_316266569.1">
    <property type="nucleotide sequence ID" value="NZ_AP027742.1"/>
</dbReference>
<dbReference type="EMBL" id="AP027742">
    <property type="protein sequence ID" value="BDZ76958.1"/>
    <property type="molecule type" value="Genomic_DNA"/>
</dbReference>
<accession>A0ABN6YUR5</accession>
<dbReference type="Proteomes" id="UP001305815">
    <property type="component" value="Chromosome"/>
</dbReference>